<name>A0A0B4X2A0_9HYPH</name>
<accession>A0A0B4X2A0</accession>
<protein>
    <submittedName>
        <fullName evidence="1">Uncharacterized protein</fullName>
    </submittedName>
</protein>
<dbReference type="HOGENOM" id="CLU_2525205_0_0_5"/>
<reference evidence="1 2" key="1">
    <citation type="submission" date="2013-11" db="EMBL/GenBank/DDBJ databases">
        <title>Complete genome sequence of Rhizobium gallicum bv. gallicum R602.</title>
        <authorList>
            <person name="Bustos P."/>
            <person name="Santamaria R.I."/>
            <person name="Lozano L."/>
            <person name="Acosta J.L."/>
            <person name="Ormeno-Orrillo E."/>
            <person name="Rogel M.A."/>
            <person name="Romero D."/>
            <person name="Cevallos M.A."/>
            <person name="Martinez-Romero E."/>
            <person name="Gonzalez V."/>
        </authorList>
    </citation>
    <scope>NUCLEOTIDE SEQUENCE [LARGE SCALE GENOMIC DNA]</scope>
    <source>
        <strain evidence="1 2">R602</strain>
    </source>
</reference>
<dbReference type="KEGG" id="rga:RGR602_CH01966"/>
<proteinExistence type="predicted"/>
<sequence>MKDVELFALLERRKELALDFSGARKALQSYIALVVEPKLGEQIYNRNDTENQCSEKIWIEADRGAQPTLIAVTLSSGPYQRQPF</sequence>
<gene>
    <name evidence="1" type="ORF">RGR602_CH01966</name>
</gene>
<keyword evidence="2" id="KW-1185">Reference proteome</keyword>
<dbReference type="Proteomes" id="UP000031368">
    <property type="component" value="Chromosome"/>
</dbReference>
<dbReference type="EMBL" id="CP006877">
    <property type="protein sequence ID" value="AJD41296.1"/>
    <property type="molecule type" value="Genomic_DNA"/>
</dbReference>
<evidence type="ECO:0000313" key="2">
    <source>
        <dbReference type="Proteomes" id="UP000031368"/>
    </source>
</evidence>
<evidence type="ECO:0000313" key="1">
    <source>
        <dbReference type="EMBL" id="AJD41296.1"/>
    </source>
</evidence>
<dbReference type="RefSeq" id="WP_039844922.1">
    <property type="nucleotide sequence ID" value="NZ_CP006877.1"/>
</dbReference>
<dbReference type="AlphaFoldDB" id="A0A0B4X2A0"/>
<organism evidence="1 2">
    <name type="scientific">Rhizobium gallicum bv. gallicum R602sp</name>
    <dbReference type="NCBI Taxonomy" id="1041138"/>
    <lineage>
        <taxon>Bacteria</taxon>
        <taxon>Pseudomonadati</taxon>
        <taxon>Pseudomonadota</taxon>
        <taxon>Alphaproteobacteria</taxon>
        <taxon>Hyphomicrobiales</taxon>
        <taxon>Rhizobiaceae</taxon>
        <taxon>Rhizobium/Agrobacterium group</taxon>
        <taxon>Rhizobium</taxon>
    </lineage>
</organism>